<name>A0ABW5EC68_9GAMM</name>
<reference evidence="3" key="1">
    <citation type="journal article" date="2019" name="Int. J. Syst. Evol. Microbiol.">
        <title>The Global Catalogue of Microorganisms (GCM) 10K type strain sequencing project: providing services to taxonomists for standard genome sequencing and annotation.</title>
        <authorList>
            <consortium name="The Broad Institute Genomics Platform"/>
            <consortium name="The Broad Institute Genome Sequencing Center for Infectious Disease"/>
            <person name="Wu L."/>
            <person name="Ma J."/>
        </authorList>
    </citation>
    <scope>NUCLEOTIDE SEQUENCE [LARGE SCALE GENOMIC DNA]</scope>
    <source>
        <strain evidence="3">KCTC 12848</strain>
    </source>
</reference>
<keyword evidence="3" id="KW-1185">Reference proteome</keyword>
<proteinExistence type="predicted"/>
<sequence>MQATRIPPQRPICRLPRGLALLLLCVFLSARGLVPAGFMPAPLSAGAPYDLCHGDSRSLELLNWLADRRDNHRPGHQHDTLTAQSFADNHCNFSAGAILAAAPIAEIPPAIAGVREPIPALPAPPARHRHYTRPPGRAPPFLPDS</sequence>
<evidence type="ECO:0000256" key="1">
    <source>
        <dbReference type="SAM" id="MobiDB-lite"/>
    </source>
</evidence>
<evidence type="ECO:0000313" key="2">
    <source>
        <dbReference type="EMBL" id="MFD2311183.1"/>
    </source>
</evidence>
<dbReference type="Proteomes" id="UP001597425">
    <property type="component" value="Unassembled WGS sequence"/>
</dbReference>
<dbReference type="RefSeq" id="WP_265721252.1">
    <property type="nucleotide sequence ID" value="NZ_JAPIVK010000009.1"/>
</dbReference>
<feature type="region of interest" description="Disordered" evidence="1">
    <location>
        <begin position="123"/>
        <end position="145"/>
    </location>
</feature>
<protein>
    <recommendedName>
        <fullName evidence="4">DUF2946 domain-containing protein</fullName>
    </recommendedName>
</protein>
<organism evidence="2 3">
    <name type="scientific">Microbulbifer halophilus</name>
    <dbReference type="NCBI Taxonomy" id="453963"/>
    <lineage>
        <taxon>Bacteria</taxon>
        <taxon>Pseudomonadati</taxon>
        <taxon>Pseudomonadota</taxon>
        <taxon>Gammaproteobacteria</taxon>
        <taxon>Cellvibrionales</taxon>
        <taxon>Microbulbiferaceae</taxon>
        <taxon>Microbulbifer</taxon>
    </lineage>
</organism>
<dbReference type="EMBL" id="JBHUJD010000014">
    <property type="protein sequence ID" value="MFD2311183.1"/>
    <property type="molecule type" value="Genomic_DNA"/>
</dbReference>
<feature type="compositionally biased region" description="Pro residues" evidence="1">
    <location>
        <begin position="136"/>
        <end position="145"/>
    </location>
</feature>
<comment type="caution">
    <text evidence="2">The sequence shown here is derived from an EMBL/GenBank/DDBJ whole genome shotgun (WGS) entry which is preliminary data.</text>
</comment>
<evidence type="ECO:0008006" key="4">
    <source>
        <dbReference type="Google" id="ProtNLM"/>
    </source>
</evidence>
<evidence type="ECO:0000313" key="3">
    <source>
        <dbReference type="Proteomes" id="UP001597425"/>
    </source>
</evidence>
<accession>A0ABW5EC68</accession>
<gene>
    <name evidence="2" type="ORF">ACFSKX_12220</name>
</gene>